<feature type="domain" description="CMP/dCMP-type deaminase" evidence="10">
    <location>
        <begin position="181"/>
        <end position="319"/>
    </location>
</feature>
<evidence type="ECO:0000256" key="8">
    <source>
        <dbReference type="ARBA" id="ARBA00041763"/>
    </source>
</evidence>
<dbReference type="OrthoDB" id="6710946at2759"/>
<protein>
    <recommendedName>
        <fullName evidence="9">Deoxycytidylate deaminase</fullName>
        <ecNumber evidence="7">3.5.4.12</ecNumber>
    </recommendedName>
    <alternativeName>
        <fullName evidence="8">dCMP deaminase</fullName>
    </alternativeName>
</protein>
<dbReference type="GO" id="GO:0004132">
    <property type="term" value="F:dCMP deaminase activity"/>
    <property type="evidence" value="ECO:0007669"/>
    <property type="project" value="UniProtKB-EC"/>
</dbReference>
<dbReference type="Gene3D" id="3.40.50.300">
    <property type="entry name" value="P-loop containing nucleotide triphosphate hydrolases"/>
    <property type="match status" value="1"/>
</dbReference>
<dbReference type="FunFam" id="3.40.140.10:FF:000035">
    <property type="entry name" value="dCMP deaminase"/>
    <property type="match status" value="1"/>
</dbReference>
<dbReference type="SUPFAM" id="SSF52540">
    <property type="entry name" value="P-loop containing nucleoside triphosphate hydrolases"/>
    <property type="match status" value="1"/>
</dbReference>
<dbReference type="SUPFAM" id="SSF53927">
    <property type="entry name" value="Cytidine deaminase-like"/>
    <property type="match status" value="1"/>
</dbReference>
<dbReference type="EMBL" id="KV454411">
    <property type="protein sequence ID" value="ODQ64817.1"/>
    <property type="molecule type" value="Genomic_DNA"/>
</dbReference>
<keyword evidence="4" id="KW-0545">Nucleotide biosynthesis</keyword>
<evidence type="ECO:0000313" key="11">
    <source>
        <dbReference type="EMBL" id="ODQ64817.1"/>
    </source>
</evidence>
<dbReference type="PANTHER" id="PTHR11086:SF18">
    <property type="entry name" value="DEOXYCYTIDYLATE DEAMINASE"/>
    <property type="match status" value="1"/>
</dbReference>
<evidence type="ECO:0000256" key="4">
    <source>
        <dbReference type="ARBA" id="ARBA00022727"/>
    </source>
</evidence>
<accession>A0A1E3PIY7</accession>
<keyword evidence="3" id="KW-0479">Metal-binding</keyword>
<dbReference type="PROSITE" id="PS51747">
    <property type="entry name" value="CYT_DCMP_DEAMINASES_2"/>
    <property type="match status" value="1"/>
</dbReference>
<dbReference type="EC" id="3.5.4.12" evidence="7"/>
<dbReference type="GO" id="GO:0006231">
    <property type="term" value="P:dTMP biosynthetic process"/>
    <property type="evidence" value="ECO:0007669"/>
    <property type="project" value="EnsemblFungi"/>
</dbReference>
<reference evidence="11 12" key="1">
    <citation type="journal article" date="2016" name="Proc. Natl. Acad. Sci. U.S.A.">
        <title>Comparative genomics of biotechnologically important yeasts.</title>
        <authorList>
            <person name="Riley R."/>
            <person name="Haridas S."/>
            <person name="Wolfe K.H."/>
            <person name="Lopes M.R."/>
            <person name="Hittinger C.T."/>
            <person name="Goeker M."/>
            <person name="Salamov A.A."/>
            <person name="Wisecaver J.H."/>
            <person name="Long T.M."/>
            <person name="Calvey C.H."/>
            <person name="Aerts A.L."/>
            <person name="Barry K.W."/>
            <person name="Choi C."/>
            <person name="Clum A."/>
            <person name="Coughlan A.Y."/>
            <person name="Deshpande S."/>
            <person name="Douglass A.P."/>
            <person name="Hanson S.J."/>
            <person name="Klenk H.-P."/>
            <person name="LaButti K.M."/>
            <person name="Lapidus A."/>
            <person name="Lindquist E.A."/>
            <person name="Lipzen A.M."/>
            <person name="Meier-Kolthoff J.P."/>
            <person name="Ohm R.A."/>
            <person name="Otillar R.P."/>
            <person name="Pangilinan J.L."/>
            <person name="Peng Y."/>
            <person name="Rokas A."/>
            <person name="Rosa C.A."/>
            <person name="Scheuner C."/>
            <person name="Sibirny A.A."/>
            <person name="Slot J.C."/>
            <person name="Stielow J.B."/>
            <person name="Sun H."/>
            <person name="Kurtzman C.P."/>
            <person name="Blackwell M."/>
            <person name="Grigoriev I.V."/>
            <person name="Jeffries T.W."/>
        </authorList>
    </citation>
    <scope>NUCLEOTIDE SEQUENCE [LARGE SCALE GENOMIC DNA]</scope>
    <source>
        <strain evidence="11 12">DSM 6958</strain>
    </source>
</reference>
<name>A0A1E3PIY7_9ASCO</name>
<evidence type="ECO:0000256" key="5">
    <source>
        <dbReference type="ARBA" id="ARBA00022801"/>
    </source>
</evidence>
<dbReference type="PROSITE" id="PS00903">
    <property type="entry name" value="CYT_DCMP_DEAMINASES_1"/>
    <property type="match status" value="1"/>
</dbReference>
<comment type="cofactor">
    <cofactor evidence="1">
        <name>Zn(2+)</name>
        <dbReference type="ChEBI" id="CHEBI:29105"/>
    </cofactor>
</comment>
<dbReference type="InterPro" id="IPR027417">
    <property type="entry name" value="P-loop_NTPase"/>
</dbReference>
<dbReference type="PANTHER" id="PTHR11086">
    <property type="entry name" value="DEOXYCYTIDYLATE DEAMINASE-RELATED"/>
    <property type="match status" value="1"/>
</dbReference>
<dbReference type="InterPro" id="IPR016193">
    <property type="entry name" value="Cytidine_deaminase-like"/>
</dbReference>
<dbReference type="AlphaFoldDB" id="A0A1E3PIY7"/>
<organism evidence="11 12">
    <name type="scientific">Nadsonia fulvescens var. elongata DSM 6958</name>
    <dbReference type="NCBI Taxonomy" id="857566"/>
    <lineage>
        <taxon>Eukaryota</taxon>
        <taxon>Fungi</taxon>
        <taxon>Dikarya</taxon>
        <taxon>Ascomycota</taxon>
        <taxon>Saccharomycotina</taxon>
        <taxon>Dipodascomycetes</taxon>
        <taxon>Dipodascales</taxon>
        <taxon>Dipodascales incertae sedis</taxon>
        <taxon>Nadsonia</taxon>
    </lineage>
</organism>
<sequence length="331" mass="36951">MFIGISGSICSGKAEVVKYLKLQGFQQLKVGGCTETINLNDFGNDLDIMHSFNHLANTRYFDTATDMLNYVTLHWRSDFVTTSITDLETLEVLSKRPFFLHIAVDAPLLIRWKRYQERNGPVQLEEFSRLSDEQLYSRLNGLTAVLKKAKVTIVNPSHNLELLYFRLNNLNLFDPTRLRPSWDAYFMRLADLAALRSNCMKRQVGCVLVREKRVISTGYNGTPRGLVNCNEGGCTRCNSGDGSGNGLSTCLCLHAEENALLEAGRERTGKDSTIYCNTCPCLTCSIKIVQTGVTEVVYSQSYSMDEASAKVLKAGGVVLRQYIPPSEGMIL</sequence>
<keyword evidence="5" id="KW-0378">Hydrolase</keyword>
<evidence type="ECO:0000256" key="3">
    <source>
        <dbReference type="ARBA" id="ARBA00022723"/>
    </source>
</evidence>
<gene>
    <name evidence="11" type="ORF">NADFUDRAFT_8440</name>
</gene>
<dbReference type="InterPro" id="IPR002125">
    <property type="entry name" value="CMP_dCMP_dom"/>
</dbReference>
<evidence type="ECO:0000256" key="2">
    <source>
        <dbReference type="ARBA" id="ARBA00006576"/>
    </source>
</evidence>
<evidence type="ECO:0000313" key="12">
    <source>
        <dbReference type="Proteomes" id="UP000095009"/>
    </source>
</evidence>
<evidence type="ECO:0000256" key="9">
    <source>
        <dbReference type="ARBA" id="ARBA00071582"/>
    </source>
</evidence>
<dbReference type="Proteomes" id="UP000095009">
    <property type="component" value="Unassembled WGS sequence"/>
</dbReference>
<evidence type="ECO:0000256" key="6">
    <source>
        <dbReference type="ARBA" id="ARBA00022833"/>
    </source>
</evidence>
<keyword evidence="6" id="KW-0862">Zinc</keyword>
<dbReference type="GO" id="GO:0008270">
    <property type="term" value="F:zinc ion binding"/>
    <property type="evidence" value="ECO:0007669"/>
    <property type="project" value="InterPro"/>
</dbReference>
<feature type="non-terminal residue" evidence="11">
    <location>
        <position position="331"/>
    </location>
</feature>
<dbReference type="InterPro" id="IPR015517">
    <property type="entry name" value="dCMP_deaminase-rel"/>
</dbReference>
<evidence type="ECO:0000256" key="1">
    <source>
        <dbReference type="ARBA" id="ARBA00001947"/>
    </source>
</evidence>
<dbReference type="GO" id="GO:0005737">
    <property type="term" value="C:cytoplasm"/>
    <property type="evidence" value="ECO:0007669"/>
    <property type="project" value="TreeGrafter"/>
</dbReference>
<evidence type="ECO:0000256" key="7">
    <source>
        <dbReference type="ARBA" id="ARBA00038938"/>
    </source>
</evidence>
<evidence type="ECO:0000259" key="10">
    <source>
        <dbReference type="PROSITE" id="PS51747"/>
    </source>
</evidence>
<dbReference type="InterPro" id="IPR016192">
    <property type="entry name" value="APOBEC/CMP_deaminase_Zn-bd"/>
</dbReference>
<dbReference type="InterPro" id="IPR035105">
    <property type="entry name" value="Deoxycytidylate_deaminase_dom"/>
</dbReference>
<dbReference type="GO" id="GO:0006226">
    <property type="term" value="P:dUMP biosynthetic process"/>
    <property type="evidence" value="ECO:0007669"/>
    <property type="project" value="EnsemblFungi"/>
</dbReference>
<comment type="similarity">
    <text evidence="2">Belongs to the cytidine and deoxycytidylate deaminase family.</text>
</comment>
<dbReference type="STRING" id="857566.A0A1E3PIY7"/>
<keyword evidence="12" id="KW-1185">Reference proteome</keyword>
<dbReference type="Gene3D" id="3.40.140.10">
    <property type="entry name" value="Cytidine Deaminase, domain 2"/>
    <property type="match status" value="1"/>
</dbReference>
<dbReference type="CDD" id="cd01286">
    <property type="entry name" value="deoxycytidylate_deaminase"/>
    <property type="match status" value="1"/>
</dbReference>
<proteinExistence type="inferred from homology"/>
<dbReference type="Pfam" id="PF00383">
    <property type="entry name" value="dCMP_cyt_deam_1"/>
    <property type="match status" value="1"/>
</dbReference>